<comment type="caution">
    <text evidence="8">The sequence shown here is derived from an EMBL/GenBank/DDBJ whole genome shotgun (WGS) entry which is preliminary data.</text>
</comment>
<evidence type="ECO:0000313" key="8">
    <source>
        <dbReference type="EMBL" id="OGD84056.1"/>
    </source>
</evidence>
<evidence type="ECO:0000256" key="2">
    <source>
        <dbReference type="ARBA" id="ARBA00022840"/>
    </source>
</evidence>
<dbReference type="Pfam" id="PF01256">
    <property type="entry name" value="Carb_kinase"/>
    <property type="match status" value="1"/>
</dbReference>
<comment type="cofactor">
    <cofactor evidence="6">
        <name>Mg(2+)</name>
        <dbReference type="ChEBI" id="CHEBI:18420"/>
    </cofactor>
</comment>
<dbReference type="GO" id="GO:0110051">
    <property type="term" value="P:metabolite repair"/>
    <property type="evidence" value="ECO:0007669"/>
    <property type="project" value="TreeGrafter"/>
</dbReference>
<dbReference type="SUPFAM" id="SSF53613">
    <property type="entry name" value="Ribokinase-like"/>
    <property type="match status" value="1"/>
</dbReference>
<comment type="similarity">
    <text evidence="6">Belongs to the NnrD/CARKD family.</text>
</comment>
<feature type="binding site" evidence="6">
    <location>
        <begin position="198"/>
        <end position="202"/>
    </location>
    <ligand>
        <name>AMP</name>
        <dbReference type="ChEBI" id="CHEBI:456215"/>
    </ligand>
</feature>
<keyword evidence="4 6" id="KW-0520">NAD</keyword>
<evidence type="ECO:0000256" key="5">
    <source>
        <dbReference type="ARBA" id="ARBA00023239"/>
    </source>
</evidence>
<feature type="domain" description="YjeF C-terminal" evidence="7">
    <location>
        <begin position="6"/>
        <end position="284"/>
    </location>
</feature>
<dbReference type="GO" id="GO:0046496">
    <property type="term" value="P:nicotinamide nucleotide metabolic process"/>
    <property type="evidence" value="ECO:0007669"/>
    <property type="project" value="UniProtKB-UniRule"/>
</dbReference>
<dbReference type="Gene3D" id="3.40.1190.20">
    <property type="match status" value="1"/>
</dbReference>
<comment type="catalytic activity">
    <reaction evidence="6">
        <text>(6S)-NADPHX + ADP = AMP + phosphate + NADPH + H(+)</text>
        <dbReference type="Rhea" id="RHEA:32235"/>
        <dbReference type="ChEBI" id="CHEBI:15378"/>
        <dbReference type="ChEBI" id="CHEBI:43474"/>
        <dbReference type="ChEBI" id="CHEBI:57783"/>
        <dbReference type="ChEBI" id="CHEBI:64076"/>
        <dbReference type="ChEBI" id="CHEBI:456215"/>
        <dbReference type="ChEBI" id="CHEBI:456216"/>
        <dbReference type="EC" id="4.2.1.136"/>
    </reaction>
</comment>
<feature type="binding site" evidence="6">
    <location>
        <position position="226"/>
    </location>
    <ligand>
        <name>AMP</name>
        <dbReference type="ChEBI" id="CHEBI:456215"/>
    </ligand>
</feature>
<comment type="subunit">
    <text evidence="6">Homotetramer.</text>
</comment>
<proteinExistence type="inferred from homology"/>
<keyword evidence="1 6" id="KW-0547">Nucleotide-binding</keyword>
<dbReference type="HAMAP" id="MF_01965">
    <property type="entry name" value="NADHX_dehydratase"/>
    <property type="match status" value="1"/>
</dbReference>
<gene>
    <name evidence="6" type="primary">nnrD</name>
    <name evidence="8" type="ORF">A2572_04015</name>
</gene>
<dbReference type="InterPro" id="IPR000631">
    <property type="entry name" value="CARKD"/>
</dbReference>
<feature type="binding site" evidence="6">
    <location>
        <position position="41"/>
    </location>
    <ligand>
        <name>(6S)-NADPHX</name>
        <dbReference type="ChEBI" id="CHEBI:64076"/>
    </ligand>
</feature>
<feature type="binding site" evidence="6">
    <location>
        <position position="101"/>
    </location>
    <ligand>
        <name>(6S)-NADPHX</name>
        <dbReference type="ChEBI" id="CHEBI:64076"/>
    </ligand>
</feature>
<dbReference type="Proteomes" id="UP000179237">
    <property type="component" value="Unassembled WGS sequence"/>
</dbReference>
<evidence type="ECO:0000256" key="6">
    <source>
        <dbReference type="HAMAP-Rule" id="MF_01965"/>
    </source>
</evidence>
<dbReference type="GO" id="GO:0052855">
    <property type="term" value="F:ADP-dependent NAD(P)H-hydrate dehydratase activity"/>
    <property type="evidence" value="ECO:0007669"/>
    <property type="project" value="UniProtKB-UniRule"/>
</dbReference>
<comment type="catalytic activity">
    <reaction evidence="6">
        <text>(6S)-NADHX + ADP = AMP + phosphate + NADH + H(+)</text>
        <dbReference type="Rhea" id="RHEA:32223"/>
        <dbReference type="ChEBI" id="CHEBI:15378"/>
        <dbReference type="ChEBI" id="CHEBI:43474"/>
        <dbReference type="ChEBI" id="CHEBI:57945"/>
        <dbReference type="ChEBI" id="CHEBI:64074"/>
        <dbReference type="ChEBI" id="CHEBI:456215"/>
        <dbReference type="ChEBI" id="CHEBI:456216"/>
        <dbReference type="EC" id="4.2.1.136"/>
    </reaction>
</comment>
<dbReference type="PROSITE" id="PS51383">
    <property type="entry name" value="YJEF_C_3"/>
    <property type="match status" value="1"/>
</dbReference>
<comment type="function">
    <text evidence="6">Catalyzes the dehydration of the S-form of NAD(P)HX at the expense of ADP, which is converted to AMP. Together with NAD(P)HX epimerase, which catalyzes the epimerization of the S- and R-forms, the enzyme allows the repair of both epimers of NAD(P)HX, a damaged form of NAD(P)H that is a result of enzymatic or heat-dependent hydration.</text>
</comment>
<protein>
    <recommendedName>
        <fullName evidence="6">ADP-dependent (S)-NAD(P)H-hydrate dehydratase</fullName>
        <ecNumber evidence="6">4.2.1.136</ecNumber>
    </recommendedName>
    <alternativeName>
        <fullName evidence="6">ADP-dependent NAD(P)HX dehydratase</fullName>
    </alternativeName>
</protein>
<evidence type="ECO:0000256" key="4">
    <source>
        <dbReference type="ARBA" id="ARBA00023027"/>
    </source>
</evidence>
<evidence type="ECO:0000313" key="9">
    <source>
        <dbReference type="Proteomes" id="UP000179237"/>
    </source>
</evidence>
<sequence>MKIEKFEEKWFLESKTFKDTRSKFSGGQVVIIGGSSLFHGAPIMSLKACSRIVGMVYFVSPKDDKEAVDKIKAQVQSFVWVPEDDVDGYIEKSEAVLIGPGMMRSHVKEHGFVCDDEGQKTRELTIGLFKKFPNKKWIVDGGALQVIRPDELPKGAIVTPNTKELEMVFGVSQPSDVNERAKVIYDIAQKYEIVVLTKDETSLVSDGVRVVAIDGGSDGLVKGGVGDVTAGLALGFLAKDSPLDSCAFASYLVKMAGRKLMDERSLMFSAQDLAEEIPLVYGSVMKRL</sequence>
<keyword evidence="3 6" id="KW-0521">NADP</keyword>
<comment type="caution">
    <text evidence="6">Lacks conserved residue(s) required for the propagation of feature annotation.</text>
</comment>
<evidence type="ECO:0000256" key="3">
    <source>
        <dbReference type="ARBA" id="ARBA00022857"/>
    </source>
</evidence>
<feature type="binding site" evidence="6">
    <location>
        <position position="227"/>
    </location>
    <ligand>
        <name>(6S)-NADPHX</name>
        <dbReference type="ChEBI" id="CHEBI:64076"/>
    </ligand>
</feature>
<dbReference type="EMBL" id="MFAQ01000003">
    <property type="protein sequence ID" value="OGD84056.1"/>
    <property type="molecule type" value="Genomic_DNA"/>
</dbReference>
<dbReference type="PANTHER" id="PTHR12592:SF0">
    <property type="entry name" value="ATP-DEPENDENT (S)-NAD(P)H-HYDRATE DEHYDRATASE"/>
    <property type="match status" value="1"/>
</dbReference>
<keyword evidence="5 6" id="KW-0456">Lyase</keyword>
<dbReference type="CDD" id="cd01171">
    <property type="entry name" value="YXKO-related"/>
    <property type="match status" value="1"/>
</dbReference>
<dbReference type="GO" id="GO:0005524">
    <property type="term" value="F:ATP binding"/>
    <property type="evidence" value="ECO:0007669"/>
    <property type="project" value="UniProtKB-KW"/>
</dbReference>
<reference evidence="8 9" key="1">
    <citation type="journal article" date="2016" name="Nat. Commun.">
        <title>Thousands of microbial genomes shed light on interconnected biogeochemical processes in an aquifer system.</title>
        <authorList>
            <person name="Anantharaman K."/>
            <person name="Brown C.T."/>
            <person name="Hug L.A."/>
            <person name="Sharon I."/>
            <person name="Castelle C.J."/>
            <person name="Probst A.J."/>
            <person name="Thomas B.C."/>
            <person name="Singh A."/>
            <person name="Wilkins M.J."/>
            <person name="Karaoz U."/>
            <person name="Brodie E.L."/>
            <person name="Williams K.H."/>
            <person name="Hubbard S.S."/>
            <person name="Banfield J.F."/>
        </authorList>
    </citation>
    <scope>NUCLEOTIDE SEQUENCE [LARGE SCALE GENOMIC DNA]</scope>
</reference>
<evidence type="ECO:0000256" key="1">
    <source>
        <dbReference type="ARBA" id="ARBA00022741"/>
    </source>
</evidence>
<keyword evidence="2 6" id="KW-0067">ATP-binding</keyword>
<dbReference type="AlphaFoldDB" id="A0A1F5FWQ4"/>
<accession>A0A1F5FWQ4</accession>
<dbReference type="InterPro" id="IPR029056">
    <property type="entry name" value="Ribokinase-like"/>
</dbReference>
<evidence type="ECO:0000259" key="7">
    <source>
        <dbReference type="PROSITE" id="PS51383"/>
    </source>
</evidence>
<dbReference type="PANTHER" id="PTHR12592">
    <property type="entry name" value="ATP-DEPENDENT (S)-NAD(P)H-HYDRATE DEHYDRATASE FAMILY MEMBER"/>
    <property type="match status" value="1"/>
</dbReference>
<name>A0A1F5FWQ4_9BACT</name>
<dbReference type="EC" id="4.2.1.136" evidence="6"/>
<organism evidence="8 9">
    <name type="scientific">Candidatus Collierbacteria bacterium RIFOXYD1_FULL_40_9</name>
    <dbReference type="NCBI Taxonomy" id="1817731"/>
    <lineage>
        <taxon>Bacteria</taxon>
        <taxon>Candidatus Collieribacteriota</taxon>
    </lineage>
</organism>